<evidence type="ECO:0000259" key="10">
    <source>
        <dbReference type="PROSITE" id="PS50011"/>
    </source>
</evidence>
<dbReference type="Proteomes" id="UP000250235">
    <property type="component" value="Unassembled WGS sequence"/>
</dbReference>
<evidence type="ECO:0000256" key="6">
    <source>
        <dbReference type="ARBA" id="ARBA00022840"/>
    </source>
</evidence>
<protein>
    <recommendedName>
        <fullName evidence="10">Protein kinase domain-containing protein</fullName>
    </recommendedName>
</protein>
<dbReference type="PROSITE" id="PS00108">
    <property type="entry name" value="PROTEIN_KINASE_ST"/>
    <property type="match status" value="1"/>
</dbReference>
<evidence type="ECO:0000256" key="9">
    <source>
        <dbReference type="SAM" id="MobiDB-lite"/>
    </source>
</evidence>
<name>A0A2Z7BS79_9LAMI</name>
<comment type="similarity">
    <text evidence="1">Belongs to the protein kinase superfamily. CMGC Ser/Thr protein kinase family. MAP kinase subfamily.</text>
</comment>
<evidence type="ECO:0000256" key="1">
    <source>
        <dbReference type="ARBA" id="ARBA00008832"/>
    </source>
</evidence>
<keyword evidence="3" id="KW-0808">Transferase</keyword>
<dbReference type="OrthoDB" id="192887at2759"/>
<dbReference type="PROSITE" id="PS00107">
    <property type="entry name" value="PROTEIN_KINASE_ATP"/>
    <property type="match status" value="1"/>
</dbReference>
<dbReference type="SUPFAM" id="SSF56112">
    <property type="entry name" value="Protein kinase-like (PK-like)"/>
    <property type="match status" value="1"/>
</dbReference>
<reference evidence="11 12" key="1">
    <citation type="journal article" date="2015" name="Proc. Natl. Acad. Sci. U.S.A.">
        <title>The resurrection genome of Boea hygrometrica: A blueprint for survival of dehydration.</title>
        <authorList>
            <person name="Xiao L."/>
            <person name="Yang G."/>
            <person name="Zhang L."/>
            <person name="Yang X."/>
            <person name="Zhao S."/>
            <person name="Ji Z."/>
            <person name="Zhou Q."/>
            <person name="Hu M."/>
            <person name="Wang Y."/>
            <person name="Chen M."/>
            <person name="Xu Y."/>
            <person name="Jin H."/>
            <person name="Xiao X."/>
            <person name="Hu G."/>
            <person name="Bao F."/>
            <person name="Hu Y."/>
            <person name="Wan P."/>
            <person name="Li L."/>
            <person name="Deng X."/>
            <person name="Kuang T."/>
            <person name="Xiang C."/>
            <person name="Zhu J.K."/>
            <person name="Oliver M.J."/>
            <person name="He Y."/>
        </authorList>
    </citation>
    <scope>NUCLEOTIDE SEQUENCE [LARGE SCALE GENOMIC DNA]</scope>
    <source>
        <strain evidence="12">cv. XS01</strain>
    </source>
</reference>
<keyword evidence="5" id="KW-0418">Kinase</keyword>
<dbReference type="Gene3D" id="1.10.510.10">
    <property type="entry name" value="Transferase(Phosphotransferase) domain 1"/>
    <property type="match status" value="1"/>
</dbReference>
<keyword evidence="4 7" id="KW-0547">Nucleotide-binding</keyword>
<dbReference type="AlphaFoldDB" id="A0A2Z7BS79"/>
<evidence type="ECO:0000256" key="3">
    <source>
        <dbReference type="ARBA" id="ARBA00022679"/>
    </source>
</evidence>
<evidence type="ECO:0000256" key="2">
    <source>
        <dbReference type="ARBA" id="ARBA00022527"/>
    </source>
</evidence>
<evidence type="ECO:0000313" key="12">
    <source>
        <dbReference type="Proteomes" id="UP000250235"/>
    </source>
</evidence>
<dbReference type="GO" id="GO:0010225">
    <property type="term" value="P:response to UV-C"/>
    <property type="evidence" value="ECO:0007669"/>
    <property type="project" value="UniProtKB-ARBA"/>
</dbReference>
<dbReference type="PANTHER" id="PTHR24055">
    <property type="entry name" value="MITOGEN-ACTIVATED PROTEIN KINASE"/>
    <property type="match status" value="1"/>
</dbReference>
<evidence type="ECO:0000256" key="4">
    <source>
        <dbReference type="ARBA" id="ARBA00022741"/>
    </source>
</evidence>
<dbReference type="GO" id="GO:0004674">
    <property type="term" value="F:protein serine/threonine kinase activity"/>
    <property type="evidence" value="ECO:0007669"/>
    <property type="project" value="UniProtKB-KW"/>
</dbReference>
<evidence type="ECO:0000256" key="8">
    <source>
        <dbReference type="RuleBase" id="RU000304"/>
    </source>
</evidence>
<keyword evidence="12" id="KW-1185">Reference proteome</keyword>
<dbReference type="FunFam" id="3.30.200.20:FF:000046">
    <property type="entry name" value="Mitogen-activated protein kinase"/>
    <property type="match status" value="1"/>
</dbReference>
<evidence type="ECO:0000256" key="5">
    <source>
        <dbReference type="ARBA" id="ARBA00022777"/>
    </source>
</evidence>
<dbReference type="InterPro" id="IPR050117">
    <property type="entry name" value="MAPK"/>
</dbReference>
<feature type="compositionally biased region" description="Low complexity" evidence="9">
    <location>
        <begin position="23"/>
        <end position="32"/>
    </location>
</feature>
<feature type="compositionally biased region" description="Pro residues" evidence="9">
    <location>
        <begin position="1"/>
        <end position="10"/>
    </location>
</feature>
<gene>
    <name evidence="11" type="ORF">F511_20220</name>
</gene>
<evidence type="ECO:0000256" key="7">
    <source>
        <dbReference type="PROSITE-ProRule" id="PRU10141"/>
    </source>
</evidence>
<dbReference type="PROSITE" id="PS50011">
    <property type="entry name" value="PROTEIN_KINASE_DOM"/>
    <property type="match status" value="1"/>
</dbReference>
<dbReference type="InterPro" id="IPR011009">
    <property type="entry name" value="Kinase-like_dom_sf"/>
</dbReference>
<dbReference type="EMBL" id="KV005002">
    <property type="protein sequence ID" value="KZV35127.1"/>
    <property type="molecule type" value="Genomic_DNA"/>
</dbReference>
<proteinExistence type="inferred from homology"/>
<dbReference type="GO" id="GO:0005524">
    <property type="term" value="F:ATP binding"/>
    <property type="evidence" value="ECO:0007669"/>
    <property type="project" value="UniProtKB-UniRule"/>
</dbReference>
<evidence type="ECO:0000313" key="11">
    <source>
        <dbReference type="EMBL" id="KZV35127.1"/>
    </source>
</evidence>
<feature type="region of interest" description="Disordered" evidence="9">
    <location>
        <begin position="1"/>
        <end position="35"/>
    </location>
</feature>
<dbReference type="SMART" id="SM00220">
    <property type="entry name" value="S_TKc"/>
    <property type="match status" value="1"/>
</dbReference>
<sequence length="405" mass="46216">MNIGPRPPETPLQAEEAPPPSPSAERTSPTPSHGGRFVRYNISGNVFEVTAKYKPPISLIGKGAYGVVCSALNSEKNMKVAIKKITNAFARKIDAIRTLREIKILRHMNHDNVSGIISMRKYVAFGMCTIVEIKDIIPPPQRGTFSDVYIVFELMDIDLRQIIHSRRDLSEHHRQFFLYQILRGLKYIHSANVVHRDMKPSNLIVNMNCNLKICDFGLAIAASETVLMTEYVVTRWYRAPELLLHSDDYTTAIDVWSVGCIFMEMANGTPLFPGRDEMHQLSLLLELLGTPSEADLESLHENGKKYIRQLRPYKRQSLGEVFPHVTPLALDLVEKMLAFNPRRRITVEDALAHPYMESLHDINDEPICSNPFNDDFEQKELSDEQIKEMIYQESLAYNPEHTNKP</sequence>
<dbReference type="InterPro" id="IPR000719">
    <property type="entry name" value="Prot_kinase_dom"/>
</dbReference>
<dbReference type="FunFam" id="1.10.510.10:FF:000013">
    <property type="entry name" value="Mitogen-activated protein kinase"/>
    <property type="match status" value="1"/>
</dbReference>
<dbReference type="InterPro" id="IPR008271">
    <property type="entry name" value="Ser/Thr_kinase_AS"/>
</dbReference>
<feature type="binding site" evidence="7">
    <location>
        <position position="92"/>
    </location>
    <ligand>
        <name>ATP</name>
        <dbReference type="ChEBI" id="CHEBI:30616"/>
    </ligand>
</feature>
<organism evidence="11 12">
    <name type="scientific">Dorcoceras hygrometricum</name>
    <dbReference type="NCBI Taxonomy" id="472368"/>
    <lineage>
        <taxon>Eukaryota</taxon>
        <taxon>Viridiplantae</taxon>
        <taxon>Streptophyta</taxon>
        <taxon>Embryophyta</taxon>
        <taxon>Tracheophyta</taxon>
        <taxon>Spermatophyta</taxon>
        <taxon>Magnoliopsida</taxon>
        <taxon>eudicotyledons</taxon>
        <taxon>Gunneridae</taxon>
        <taxon>Pentapetalae</taxon>
        <taxon>asterids</taxon>
        <taxon>lamiids</taxon>
        <taxon>Lamiales</taxon>
        <taxon>Gesneriaceae</taxon>
        <taxon>Didymocarpoideae</taxon>
        <taxon>Trichosporeae</taxon>
        <taxon>Loxocarpinae</taxon>
        <taxon>Dorcoceras</taxon>
    </lineage>
</organism>
<dbReference type="InterPro" id="IPR017441">
    <property type="entry name" value="Protein_kinase_ATP_BS"/>
</dbReference>
<feature type="domain" description="Protein kinase" evidence="10">
    <location>
        <begin position="54"/>
        <end position="356"/>
    </location>
</feature>
<keyword evidence="2 8" id="KW-0723">Serine/threonine-protein kinase</keyword>
<dbReference type="Gene3D" id="3.30.200.20">
    <property type="entry name" value="Phosphorylase Kinase, domain 1"/>
    <property type="match status" value="1"/>
</dbReference>
<keyword evidence="6 7" id="KW-0067">ATP-binding</keyword>
<dbReference type="Pfam" id="PF00069">
    <property type="entry name" value="Pkinase"/>
    <property type="match status" value="1"/>
</dbReference>
<accession>A0A2Z7BS79</accession>